<evidence type="ECO:0000313" key="2">
    <source>
        <dbReference type="EMBL" id="CAB96709.1"/>
    </source>
</evidence>
<dbReference type="EMBL" id="AL360354">
    <property type="protein sequence ID" value="CAB96709.1"/>
    <property type="molecule type" value="Genomic_DNA"/>
</dbReference>
<dbReference type="VEuPathDB" id="PlasmoDB:PVX_172270"/>
<dbReference type="VEuPathDB" id="PlasmoDB:PVW1_040005700"/>
<dbReference type="InterPro" id="IPR008780">
    <property type="entry name" value="Plasmodium_Vir"/>
</dbReference>
<gene>
    <name evidence="2" type="primary">vir22</name>
</gene>
<proteinExistence type="predicted"/>
<reference evidence="2" key="1">
    <citation type="submission" date="2000-06" db="EMBL/GenBank/DDBJ databases">
        <authorList>
            <person name="Oliver K."/>
            <person name="Bowman S."/>
            <person name="Hall N."/>
            <person name="Quail M."/>
            <person name="Rajandream M.A."/>
            <person name="Harris D."/>
            <person name="del Portillo H.A."/>
            <person name="Lanzer M."/>
            <person name="Barrell B.G."/>
        </authorList>
    </citation>
    <scope>NUCLEOTIDE SEQUENCE</scope>
</reference>
<accession>Q9N888</accession>
<dbReference type="AlphaFoldDB" id="Q9N888"/>
<feature type="region of interest" description="Disordered" evidence="1">
    <location>
        <begin position="222"/>
        <end position="265"/>
    </location>
</feature>
<name>Q9N888_PLAVI</name>
<feature type="region of interest" description="Disordered" evidence="1">
    <location>
        <begin position="291"/>
        <end position="312"/>
    </location>
</feature>
<organism evidence="2">
    <name type="scientific">Plasmodium vivax</name>
    <name type="common">malaria parasite P. vivax</name>
    <dbReference type="NCBI Taxonomy" id="5855"/>
    <lineage>
        <taxon>Eukaryota</taxon>
        <taxon>Sar</taxon>
        <taxon>Alveolata</taxon>
        <taxon>Apicomplexa</taxon>
        <taxon>Aconoidasida</taxon>
        <taxon>Haemosporida</taxon>
        <taxon>Plasmodiidae</taxon>
        <taxon>Plasmodium</taxon>
        <taxon>Plasmodium (Plasmodium)</taxon>
    </lineage>
</organism>
<dbReference type="VEuPathDB" id="PlasmoDB:PVPAM_000015800"/>
<evidence type="ECO:0000256" key="1">
    <source>
        <dbReference type="SAM" id="MobiDB-lite"/>
    </source>
</evidence>
<feature type="compositionally biased region" description="Basic and acidic residues" evidence="1">
    <location>
        <begin position="231"/>
        <end position="249"/>
    </location>
</feature>
<feature type="compositionally biased region" description="Gly residues" evidence="1">
    <location>
        <begin position="251"/>
        <end position="265"/>
    </location>
</feature>
<sequence length="388" mass="44932">MPEPTEESYSDLFLKDSHPYGLYKKFFRSVPEEKYTPCCRSYKYNFYKNQEFYELCKRYENNFKELSTIMNGELDSNEQCIFLKFWLNEEIRKLFKSTGTISLNEIFILSAFFSVSNMLNSGLTENRCIYNYSGRINMELWKKWKDLYDYIRNKDNLQDVIDSSKQLCDVYPKYYRYIEGIYNNYKEVCCDKKNGNCPNELYFKEWCTPGKVLTKLACNNHAENSGSSAERAQDLEEKSKGDREEEKSETVGGGKDLLTAEGGGNTKVPLTKDGIVLPAVGSHVTMLDTAAHEDHADSENSDEVSTHTISNPTGTVIGTSLGFVLPLITIYRFTPLGSWINTKLFRKNILMENMKKNERELLLNSSEIREMNLDHTRYNIMYNSAHNE</sequence>
<protein>
    <submittedName>
        <fullName evidence="2">Vir22 protein</fullName>
    </submittedName>
</protein>
<dbReference type="VEuPathDB" id="PlasmoDB:PVP01_0006890"/>
<dbReference type="Pfam" id="PF05795">
    <property type="entry name" value="Plasmodium_Vir"/>
    <property type="match status" value="1"/>
</dbReference>